<proteinExistence type="predicted"/>
<evidence type="ECO:0000313" key="1">
    <source>
        <dbReference type="EMBL" id="CAG7730573.1"/>
    </source>
</evidence>
<reference evidence="1" key="1">
    <citation type="submission" date="2021-06" db="EMBL/GenBank/DDBJ databases">
        <authorList>
            <person name="Hodson N. C."/>
            <person name="Mongue J. A."/>
            <person name="Jaron S. K."/>
        </authorList>
    </citation>
    <scope>NUCLEOTIDE SEQUENCE</scope>
</reference>
<dbReference type="EMBL" id="CAJVCH010196684">
    <property type="protein sequence ID" value="CAG7730573.1"/>
    <property type="molecule type" value="Genomic_DNA"/>
</dbReference>
<keyword evidence="2" id="KW-1185">Reference proteome</keyword>
<accession>A0A8J2K6I3</accession>
<sequence>MCDADDGKLRKRWMSDNSTTVEIILPSADAVIDEELNSLIPGGNNPRLLTADIKLRLDRLEAKMKHRPNAIMDIDADDIEFELLPFNNENDLRIFAEKLASDKALR</sequence>
<comment type="caution">
    <text evidence="1">The sequence shown here is derived from an EMBL/GenBank/DDBJ whole genome shotgun (WGS) entry which is preliminary data.</text>
</comment>
<organism evidence="1 2">
    <name type="scientific">Allacma fusca</name>
    <dbReference type="NCBI Taxonomy" id="39272"/>
    <lineage>
        <taxon>Eukaryota</taxon>
        <taxon>Metazoa</taxon>
        <taxon>Ecdysozoa</taxon>
        <taxon>Arthropoda</taxon>
        <taxon>Hexapoda</taxon>
        <taxon>Collembola</taxon>
        <taxon>Symphypleona</taxon>
        <taxon>Sminthuridae</taxon>
        <taxon>Allacma</taxon>
    </lineage>
</organism>
<dbReference type="Proteomes" id="UP000708208">
    <property type="component" value="Unassembled WGS sequence"/>
</dbReference>
<dbReference type="AlphaFoldDB" id="A0A8J2K6I3"/>
<feature type="non-terminal residue" evidence="1">
    <location>
        <position position="106"/>
    </location>
</feature>
<gene>
    <name evidence="1" type="ORF">AFUS01_LOCUS19204</name>
</gene>
<name>A0A8J2K6I3_9HEXA</name>
<protein>
    <submittedName>
        <fullName evidence="1">Uncharacterized protein</fullName>
    </submittedName>
</protein>
<evidence type="ECO:0000313" key="2">
    <source>
        <dbReference type="Proteomes" id="UP000708208"/>
    </source>
</evidence>